<dbReference type="InterPro" id="IPR001041">
    <property type="entry name" value="2Fe-2S_ferredoxin-type"/>
</dbReference>
<dbReference type="Proteomes" id="UP000886743">
    <property type="component" value="Unassembled WGS sequence"/>
</dbReference>
<evidence type="ECO:0000313" key="2">
    <source>
        <dbReference type="EMBL" id="HIV02370.1"/>
    </source>
</evidence>
<name>A0A9D1NFZ4_9FIRM</name>
<reference evidence="2" key="1">
    <citation type="submission" date="2020-10" db="EMBL/GenBank/DDBJ databases">
        <authorList>
            <person name="Gilroy R."/>
        </authorList>
    </citation>
    <scope>NUCLEOTIDE SEQUENCE</scope>
    <source>
        <strain evidence="2">4920</strain>
    </source>
</reference>
<dbReference type="PROSITE" id="PS51085">
    <property type="entry name" value="2FE2S_FER_2"/>
    <property type="match status" value="1"/>
</dbReference>
<proteinExistence type="predicted"/>
<reference evidence="2" key="2">
    <citation type="journal article" date="2021" name="PeerJ">
        <title>Extensive microbial diversity within the chicken gut microbiome revealed by metagenomics and culture.</title>
        <authorList>
            <person name="Gilroy R."/>
            <person name="Ravi A."/>
            <person name="Getino M."/>
            <person name="Pursley I."/>
            <person name="Horton D.L."/>
            <person name="Alikhan N.F."/>
            <person name="Baker D."/>
            <person name="Gharbi K."/>
            <person name="Hall N."/>
            <person name="Watson M."/>
            <person name="Adriaenssens E.M."/>
            <person name="Foster-Nyarko E."/>
            <person name="Jarju S."/>
            <person name="Secka A."/>
            <person name="Antonio M."/>
            <person name="Oren A."/>
            <person name="Chaudhuri R.R."/>
            <person name="La Ragione R."/>
            <person name="Hildebrand F."/>
            <person name="Pallen M.J."/>
        </authorList>
    </citation>
    <scope>NUCLEOTIDE SEQUENCE</scope>
    <source>
        <strain evidence="2">4920</strain>
    </source>
</reference>
<dbReference type="InterPro" id="IPR036010">
    <property type="entry name" value="2Fe-2S_ferredoxin-like_sf"/>
</dbReference>
<accession>A0A9D1NFZ4</accession>
<dbReference type="InterPro" id="IPR012675">
    <property type="entry name" value="Beta-grasp_dom_sf"/>
</dbReference>
<comment type="caution">
    <text evidence="2">The sequence shown here is derived from an EMBL/GenBank/DDBJ whole genome shotgun (WGS) entry which is preliminary data.</text>
</comment>
<dbReference type="InterPro" id="IPR041414">
    <property type="entry name" value="Raco-like_middle"/>
</dbReference>
<dbReference type="CDD" id="cd00207">
    <property type="entry name" value="fer2"/>
    <property type="match status" value="1"/>
</dbReference>
<dbReference type="Gene3D" id="3.30.420.480">
    <property type="entry name" value="Domain of unknown function (DUF4445)"/>
    <property type="match status" value="1"/>
</dbReference>
<dbReference type="InterPro" id="IPR052911">
    <property type="entry name" value="Corrinoid_activation_enz"/>
</dbReference>
<dbReference type="Pfam" id="PF17651">
    <property type="entry name" value="Raco_middle"/>
    <property type="match status" value="1"/>
</dbReference>
<gene>
    <name evidence="2" type="ORF">IAC74_02255</name>
</gene>
<dbReference type="AlphaFoldDB" id="A0A9D1NFZ4"/>
<dbReference type="Pfam" id="PF14574">
    <property type="entry name" value="RACo_C_ter"/>
    <property type="match status" value="1"/>
</dbReference>
<sequence length="486" mass="50783">MFTVQIKTESDTYQKGYDSPVLLSRALADAGFSVPMPCGGRGTCGKCRVRVSGAVSPAGPEEIEHLTEQERAEGIRLACQCYAAGDCTIYFSTGQGQIQGVTEGRAAQFTTDLGQEGYGAAVDIGTTTVAAYLYSLCDGVCKKAVCRENVQTAYGADVIARIEYANRGGLAELSEKIREQIGDIIRTEFDVPISKLVITGNTTMLHLLAGLDPQSLAVAPFTPVSLFGVWKGNVYLPRCVSAYVGADITCAILASGMCRDNAALLVDIGTNGEMALWHEGRLLCCSTAAGPAFEGALISQGMSALPGAISRVWTEAGALRYETVAGAAPAGICGSGLVDAAACMLELGAMDETGYLEEDFPIGDSGVKITAQDVRQLQLAKSAIRAGLETLLAESGLPTEQIGHFYVAGGFGKYIDLENAAKIGLIPPSLTGKASALGNAAGAGASMILLSAGALAESERIAQMAEVAELSSSPVFMEKYMEYMMF</sequence>
<dbReference type="Gene3D" id="3.10.20.30">
    <property type="match status" value="1"/>
</dbReference>
<dbReference type="GO" id="GO:0051536">
    <property type="term" value="F:iron-sulfur cluster binding"/>
    <property type="evidence" value="ECO:0007669"/>
    <property type="project" value="InterPro"/>
</dbReference>
<protein>
    <submittedName>
        <fullName evidence="2">DUF4445 domain-containing protein</fullName>
    </submittedName>
</protein>
<dbReference type="InterPro" id="IPR027980">
    <property type="entry name" value="RACo_C"/>
</dbReference>
<evidence type="ECO:0000259" key="1">
    <source>
        <dbReference type="PROSITE" id="PS51085"/>
    </source>
</evidence>
<dbReference type="PANTHER" id="PTHR42895:SF2">
    <property type="entry name" value="IRON-SULFUR CLUSTER PROTEIN"/>
    <property type="match status" value="1"/>
</dbReference>
<dbReference type="InterPro" id="IPR042259">
    <property type="entry name" value="Raco-like_middle_sf"/>
</dbReference>
<dbReference type="Pfam" id="PF00111">
    <property type="entry name" value="Fer2"/>
    <property type="match status" value="1"/>
</dbReference>
<feature type="domain" description="2Fe-2S ferredoxin-type" evidence="1">
    <location>
        <begin position="1"/>
        <end position="95"/>
    </location>
</feature>
<dbReference type="PANTHER" id="PTHR42895">
    <property type="entry name" value="IRON-SULFUR CLUSTER-BINDING PROTEIN-RELATED"/>
    <property type="match status" value="1"/>
</dbReference>
<evidence type="ECO:0000313" key="3">
    <source>
        <dbReference type="Proteomes" id="UP000886743"/>
    </source>
</evidence>
<dbReference type="EMBL" id="DVOF01000066">
    <property type="protein sequence ID" value="HIV02370.1"/>
    <property type="molecule type" value="Genomic_DNA"/>
</dbReference>
<organism evidence="2 3">
    <name type="scientific">Candidatus Aphodoplasma excrementigallinarum</name>
    <dbReference type="NCBI Taxonomy" id="2840673"/>
    <lineage>
        <taxon>Bacteria</taxon>
        <taxon>Bacillati</taxon>
        <taxon>Bacillota</taxon>
        <taxon>Clostridia</taxon>
        <taxon>Eubacteriales</taxon>
        <taxon>Candidatus Aphodoplasma</taxon>
    </lineage>
</organism>
<dbReference type="SUPFAM" id="SSF54292">
    <property type="entry name" value="2Fe-2S ferredoxin-like"/>
    <property type="match status" value="1"/>
</dbReference>